<evidence type="ECO:0000256" key="5">
    <source>
        <dbReference type="ARBA" id="ARBA00022989"/>
    </source>
</evidence>
<dbReference type="AlphaFoldDB" id="A0A4Y7KCY7"/>
<dbReference type="Gramene" id="RZC70717">
    <property type="protein sequence ID" value="RZC70717"/>
    <property type="gene ID" value="C5167_033849"/>
</dbReference>
<protein>
    <recommendedName>
        <fullName evidence="11">Sodium/calcium exchanger membrane region domain-containing protein</fullName>
    </recommendedName>
</protein>
<feature type="transmembrane region" description="Helical" evidence="10">
    <location>
        <begin position="190"/>
        <end position="214"/>
    </location>
</feature>
<evidence type="ECO:0000256" key="4">
    <source>
        <dbReference type="ARBA" id="ARBA00022692"/>
    </source>
</evidence>
<keyword evidence="5 10" id="KW-1133">Transmembrane helix</keyword>
<keyword evidence="4 10" id="KW-0812">Transmembrane</keyword>
<dbReference type="GO" id="GO:0016020">
    <property type="term" value="C:membrane"/>
    <property type="evidence" value="ECO:0007669"/>
    <property type="project" value="UniProtKB-SubCell"/>
</dbReference>
<dbReference type="InterPro" id="IPR051359">
    <property type="entry name" value="CaCA_antiporter"/>
</dbReference>
<dbReference type="GO" id="GO:0008324">
    <property type="term" value="F:monoatomic cation transmembrane transporter activity"/>
    <property type="evidence" value="ECO:0007669"/>
    <property type="project" value="TreeGrafter"/>
</dbReference>
<feature type="domain" description="Sodium/calcium exchanger membrane region" evidence="11">
    <location>
        <begin position="427"/>
        <end position="579"/>
    </location>
</feature>
<feature type="transmembrane region" description="Helical" evidence="10">
    <location>
        <begin position="422"/>
        <end position="443"/>
    </location>
</feature>
<evidence type="ECO:0000256" key="8">
    <source>
        <dbReference type="ARBA" id="ARBA00023201"/>
    </source>
</evidence>
<evidence type="ECO:0000313" key="12">
    <source>
        <dbReference type="EMBL" id="RZC70717.1"/>
    </source>
</evidence>
<evidence type="ECO:0000256" key="6">
    <source>
        <dbReference type="ARBA" id="ARBA00023053"/>
    </source>
</evidence>
<keyword evidence="2" id="KW-0813">Transport</keyword>
<keyword evidence="13" id="KW-1185">Reference proteome</keyword>
<feature type="transmembrane region" description="Helical" evidence="10">
    <location>
        <begin position="17"/>
        <end position="38"/>
    </location>
</feature>
<dbReference type="PANTHER" id="PTHR12266">
    <property type="entry name" value="NA+/CA2+ K+ INDEPENDENT EXCHANGER"/>
    <property type="match status" value="1"/>
</dbReference>
<evidence type="ECO:0000256" key="7">
    <source>
        <dbReference type="ARBA" id="ARBA00023136"/>
    </source>
</evidence>
<comment type="subcellular location">
    <subcellularLocation>
        <location evidence="1">Membrane</location>
        <topology evidence="1">Multi-pass membrane protein</topology>
    </subcellularLocation>
</comment>
<evidence type="ECO:0000256" key="10">
    <source>
        <dbReference type="SAM" id="Phobius"/>
    </source>
</evidence>
<dbReference type="GO" id="GO:0006814">
    <property type="term" value="P:sodium ion transport"/>
    <property type="evidence" value="ECO:0007669"/>
    <property type="project" value="UniProtKB-KW"/>
</dbReference>
<evidence type="ECO:0000256" key="9">
    <source>
        <dbReference type="ARBA" id="ARBA00038187"/>
    </source>
</evidence>
<keyword evidence="8" id="KW-0739">Sodium transport</keyword>
<feature type="transmembrane region" description="Helical" evidence="10">
    <location>
        <begin position="365"/>
        <end position="383"/>
    </location>
</feature>
<dbReference type="OrthoDB" id="407410at2759"/>
<keyword evidence="7 10" id="KW-0472">Membrane</keyword>
<feature type="transmembrane region" description="Helical" evidence="10">
    <location>
        <begin position="533"/>
        <end position="554"/>
    </location>
</feature>
<dbReference type="STRING" id="3469.A0A4Y7KCY7"/>
<dbReference type="InterPro" id="IPR044880">
    <property type="entry name" value="NCX_ion-bd_dom_sf"/>
</dbReference>
<dbReference type="Proteomes" id="UP000316621">
    <property type="component" value="Chromosome 7"/>
</dbReference>
<evidence type="ECO:0000313" key="13">
    <source>
        <dbReference type="Proteomes" id="UP000316621"/>
    </source>
</evidence>
<feature type="transmembrane region" description="Helical" evidence="10">
    <location>
        <begin position="566"/>
        <end position="585"/>
    </location>
</feature>
<dbReference type="EMBL" id="CM010721">
    <property type="protein sequence ID" value="RZC70717.1"/>
    <property type="molecule type" value="Genomic_DNA"/>
</dbReference>
<evidence type="ECO:0000259" key="11">
    <source>
        <dbReference type="Pfam" id="PF01699"/>
    </source>
</evidence>
<dbReference type="Gene3D" id="1.20.1420.30">
    <property type="entry name" value="NCX, central ion-binding region"/>
    <property type="match status" value="2"/>
</dbReference>
<evidence type="ECO:0000256" key="1">
    <source>
        <dbReference type="ARBA" id="ARBA00004141"/>
    </source>
</evidence>
<evidence type="ECO:0000256" key="3">
    <source>
        <dbReference type="ARBA" id="ARBA00022449"/>
    </source>
</evidence>
<feature type="transmembrane region" description="Helical" evidence="10">
    <location>
        <begin position="226"/>
        <end position="245"/>
    </location>
</feature>
<dbReference type="Pfam" id="PF01699">
    <property type="entry name" value="Na_Ca_ex"/>
    <property type="match status" value="2"/>
</dbReference>
<proteinExistence type="inferred from homology"/>
<feature type="transmembrane region" description="Helical" evidence="10">
    <location>
        <begin position="389"/>
        <end position="410"/>
    </location>
</feature>
<gene>
    <name evidence="12" type="ORF">C5167_033849</name>
</gene>
<feature type="transmembrane region" description="Helical" evidence="10">
    <location>
        <begin position="455"/>
        <end position="478"/>
    </location>
</feature>
<feature type="transmembrane region" description="Helical" evidence="10">
    <location>
        <begin position="499"/>
        <end position="521"/>
    </location>
</feature>
<dbReference type="PANTHER" id="PTHR12266:SF36">
    <property type="entry name" value="OS10G0436900 PROTEIN"/>
    <property type="match status" value="1"/>
</dbReference>
<dbReference type="InterPro" id="IPR004837">
    <property type="entry name" value="NaCa_Exmemb"/>
</dbReference>
<dbReference type="GO" id="GO:0015297">
    <property type="term" value="F:antiporter activity"/>
    <property type="evidence" value="ECO:0007669"/>
    <property type="project" value="UniProtKB-KW"/>
</dbReference>
<accession>A0A4Y7KCY7</accession>
<evidence type="ECO:0000256" key="2">
    <source>
        <dbReference type="ARBA" id="ARBA00022448"/>
    </source>
</evidence>
<keyword evidence="6" id="KW-0915">Sodium</keyword>
<reference evidence="12 13" key="1">
    <citation type="journal article" date="2018" name="Science">
        <title>The opium poppy genome and morphinan production.</title>
        <authorList>
            <person name="Guo L."/>
            <person name="Winzer T."/>
            <person name="Yang X."/>
            <person name="Li Y."/>
            <person name="Ning Z."/>
            <person name="He Z."/>
            <person name="Teodor R."/>
            <person name="Lu Y."/>
            <person name="Bowser T.A."/>
            <person name="Graham I.A."/>
            <person name="Ye K."/>
        </authorList>
    </citation>
    <scope>NUCLEOTIDE SEQUENCE [LARGE SCALE GENOMIC DNA]</scope>
    <source>
        <strain evidence="13">cv. HN1</strain>
        <tissue evidence="12">Leaves</tissue>
    </source>
</reference>
<name>A0A4Y7KCY7_PAPSO</name>
<comment type="similarity">
    <text evidence="9">Belongs to the Ca(2+):cation antiporter (CaCA) (TC 2.A.19) family. Cation/calcium exchanger (CCX) subfamily.</text>
</comment>
<sequence length="586" mass="63971">MVTVVNIPWLTQVRRSFHFFINITFLFLLAFFLTILILNPNSHDVLQAPKRSNPILDYFSSPDLNNVAATSNCSEIKQHHDYKAKCEFLKFNKGCGSSGYIDYLQLFYCIFGSISIIGYIILILWLVVLFYLLGSTADDYFVPSLKSLSNVLELTPTMAGVTFLSFGNGAPDVFSSIVSFMGTSTGSGAVGLNSVLGAGFFVSSVVVGAICIYISSHGVSVDKKSFIRDILFYFITLSSVLVIVTVGAINIWGAMVFVSLYLIYVVLVYTMDSNGHNEIQAGDPLEESSAPLLEHSSNGENLVSIENGGINNGSREDDQNGKHTVCDRFKHIIDLGFLYGIDKPLSLPRRMTIPCVSDENWSKPYAVISVTLAPVLLVALIWGSHKETLILYLIGGLVVGIFFGSLAIFTTNKVNPPRTKKFLMVWLLGGFLMSVTWIYLVAGELVSLLGTLGKLFGISPLILGLTILAWGNSLGDFISNSALAKKGGKDGAQTSISGCYAGPIFNAIMGLGLGLLISAWSKYPTPFAIPRDITLYETVGFLMAGLVWALIMMLRNDMKLDKVMGYGLLAIYACFISIRLIQVLLF</sequence>
<keyword evidence="8" id="KW-0406">Ion transport</keyword>
<feature type="transmembrane region" description="Helical" evidence="10">
    <location>
        <begin position="251"/>
        <end position="270"/>
    </location>
</feature>
<feature type="transmembrane region" description="Helical" evidence="10">
    <location>
        <begin position="106"/>
        <end position="133"/>
    </location>
</feature>
<keyword evidence="3" id="KW-0050">Antiport</keyword>
<feature type="domain" description="Sodium/calcium exchanger membrane region" evidence="11">
    <location>
        <begin position="123"/>
        <end position="269"/>
    </location>
</feature>
<organism evidence="12 13">
    <name type="scientific">Papaver somniferum</name>
    <name type="common">Opium poppy</name>
    <dbReference type="NCBI Taxonomy" id="3469"/>
    <lineage>
        <taxon>Eukaryota</taxon>
        <taxon>Viridiplantae</taxon>
        <taxon>Streptophyta</taxon>
        <taxon>Embryophyta</taxon>
        <taxon>Tracheophyta</taxon>
        <taxon>Spermatophyta</taxon>
        <taxon>Magnoliopsida</taxon>
        <taxon>Ranunculales</taxon>
        <taxon>Papaveraceae</taxon>
        <taxon>Papaveroideae</taxon>
        <taxon>Papaver</taxon>
    </lineage>
</organism>
<dbReference type="OMA" id="CTRFRTH"/>